<dbReference type="PROSITE" id="PS51257">
    <property type="entry name" value="PROKAR_LIPOPROTEIN"/>
    <property type="match status" value="1"/>
</dbReference>
<dbReference type="AlphaFoldDB" id="A0A4Q7PNP2"/>
<gene>
    <name evidence="2" type="ORF">EV209_0710</name>
</gene>
<protein>
    <submittedName>
        <fullName evidence="2">Uncharacterized protein</fullName>
    </submittedName>
</protein>
<reference evidence="2 3" key="1">
    <citation type="submission" date="2019-02" db="EMBL/GenBank/DDBJ databases">
        <title>Genomic Encyclopedia of Type Strains, Phase IV (KMG-IV): sequencing the most valuable type-strain genomes for metagenomic binning, comparative biology and taxonomic classification.</title>
        <authorList>
            <person name="Goeker M."/>
        </authorList>
    </citation>
    <scope>NUCLEOTIDE SEQUENCE [LARGE SCALE GENOMIC DNA]</scope>
    <source>
        <strain evidence="2 3">DSM 29486</strain>
    </source>
</reference>
<proteinExistence type="predicted"/>
<accession>A0A4Q7PNP2</accession>
<evidence type="ECO:0000313" key="2">
    <source>
        <dbReference type="EMBL" id="RZT02589.1"/>
    </source>
</evidence>
<dbReference type="EMBL" id="SGXF01000001">
    <property type="protein sequence ID" value="RZT02589.1"/>
    <property type="molecule type" value="Genomic_DNA"/>
</dbReference>
<keyword evidence="1" id="KW-0732">Signal</keyword>
<comment type="caution">
    <text evidence="2">The sequence shown here is derived from an EMBL/GenBank/DDBJ whole genome shotgun (WGS) entry which is preliminary data.</text>
</comment>
<name>A0A4Q7PNP2_9FIRM</name>
<sequence>MNKNRVKKFWYLAAALGIFSCAAFAYRYSGRSFDDSLRPWRDVRSEFPEIENKLAKGKYKYLEGNVKIRMKETDAVYQVRVTRKCAENLKTFVEESLEMFGKFQDEIRRDRVKICGTWGKRVYLSDIEEEVEAGDSEYEECFEIQYPGEKEYGRPMRAVRTKSGTWTGKGTAYSLMEEEVEAYIQSISGGESEPDLEISRSEGKFYDLRGVQELPDVSYPLWDGEVSLQEAVDTFEEQINVDGNYYYPDPNPAVHLAVTELYPRKLKDGLYEYCFQVTEVYDGIPLDSVYNLYDSLKNIEKFDYPEDRLLGGGSATMVEKGKLDMTTGCDRVCDTRREDGPMTEGLSLDYLLTQLSKRLERGTKTHYQVLHIEFIYQQEVISTGHLGDEVTDEIYRWRPIWKVICAEEDTGAYVAFYLDPVTEDIWAEAGG</sequence>
<dbReference type="RefSeq" id="WP_130433091.1">
    <property type="nucleotide sequence ID" value="NZ_SGXF01000001.1"/>
</dbReference>
<evidence type="ECO:0000256" key="1">
    <source>
        <dbReference type="SAM" id="SignalP"/>
    </source>
</evidence>
<feature type="chain" id="PRO_5039020012" evidence="1">
    <location>
        <begin position="26"/>
        <end position="431"/>
    </location>
</feature>
<evidence type="ECO:0000313" key="3">
    <source>
        <dbReference type="Proteomes" id="UP000292927"/>
    </source>
</evidence>
<dbReference type="Proteomes" id="UP000292927">
    <property type="component" value="Unassembled WGS sequence"/>
</dbReference>
<feature type="signal peptide" evidence="1">
    <location>
        <begin position="1"/>
        <end position="25"/>
    </location>
</feature>
<organism evidence="2 3">
    <name type="scientific">Cuneatibacter caecimuris</name>
    <dbReference type="NCBI Taxonomy" id="1796618"/>
    <lineage>
        <taxon>Bacteria</taxon>
        <taxon>Bacillati</taxon>
        <taxon>Bacillota</taxon>
        <taxon>Clostridia</taxon>
        <taxon>Lachnospirales</taxon>
        <taxon>Lachnospiraceae</taxon>
        <taxon>Cuneatibacter</taxon>
    </lineage>
</organism>
<keyword evidence="3" id="KW-1185">Reference proteome</keyword>